<dbReference type="EMBL" id="JAALAA010000008">
    <property type="protein sequence ID" value="NGN93274.1"/>
    <property type="molecule type" value="Genomic_DNA"/>
</dbReference>
<dbReference type="AlphaFoldDB" id="A0A6M1QZD7"/>
<comment type="caution">
    <text evidence="8">The sequence shown here is derived from an EMBL/GenBank/DDBJ whole genome shotgun (WGS) entry which is preliminary data.</text>
</comment>
<accession>A0A6M1QZD7</accession>
<gene>
    <name evidence="8" type="ORF">G5C66_11055</name>
</gene>
<evidence type="ECO:0000313" key="8">
    <source>
        <dbReference type="EMBL" id="NGN93274.1"/>
    </source>
</evidence>
<evidence type="ECO:0000256" key="4">
    <source>
        <dbReference type="ARBA" id="ARBA00022989"/>
    </source>
</evidence>
<protein>
    <recommendedName>
        <fullName evidence="6">SURF1-like protein</fullName>
    </recommendedName>
</protein>
<evidence type="ECO:0000256" key="6">
    <source>
        <dbReference type="RuleBase" id="RU363076"/>
    </source>
</evidence>
<keyword evidence="3 6" id="KW-0812">Transmembrane</keyword>
<evidence type="ECO:0000313" key="9">
    <source>
        <dbReference type="Proteomes" id="UP000483261"/>
    </source>
</evidence>
<reference evidence="8 9" key="1">
    <citation type="submission" date="2020-02" db="EMBL/GenBank/DDBJ databases">
        <title>Whole-genome analyses of novel actinobacteria.</title>
        <authorList>
            <person name="Sahin N."/>
        </authorList>
    </citation>
    <scope>NUCLEOTIDE SEQUENCE [LARGE SCALE GENOMIC DNA]</scope>
    <source>
        <strain evidence="8 9">KC13</strain>
    </source>
</reference>
<dbReference type="InterPro" id="IPR045214">
    <property type="entry name" value="Surf1/Surf4"/>
</dbReference>
<evidence type="ECO:0000256" key="3">
    <source>
        <dbReference type="ARBA" id="ARBA00022692"/>
    </source>
</evidence>
<dbReference type="PANTHER" id="PTHR23427:SF2">
    <property type="entry name" value="SURFEIT LOCUS PROTEIN 1"/>
    <property type="match status" value="1"/>
</dbReference>
<organism evidence="8 9">
    <name type="scientific">Nocardioides turkmenicus</name>
    <dbReference type="NCBI Taxonomy" id="2711220"/>
    <lineage>
        <taxon>Bacteria</taxon>
        <taxon>Bacillati</taxon>
        <taxon>Actinomycetota</taxon>
        <taxon>Actinomycetes</taxon>
        <taxon>Propionibacteriales</taxon>
        <taxon>Nocardioidaceae</taxon>
        <taxon>Nocardioides</taxon>
    </lineage>
</organism>
<feature type="transmembrane region" description="Helical" evidence="6">
    <location>
        <begin position="220"/>
        <end position="238"/>
    </location>
</feature>
<name>A0A6M1QZD7_9ACTN</name>
<sequence>MSSFRFLLSRRWAGFTVFVLILAYGTWWLGQWQFDRLEDRKARNEIVRTNEHAEPVPVSDVLAEGTKVAEKDEWRRVTATGTYAVDDTIIWRYRTPDDAKGIDIVVPLVLADGTAVLVDRGWLQTESQDEFDDLPAPPSGEVTITGWVRADGTGDSTDVARVDGYHATRALSSAQVAKVLNEPLLTGWLHLDTESPEPATQLRKADLPELDNGPHFFYGLQWWFFGVLAIAGFFYLMYDERRTQRRDESSTPDEDSADGDDQLDERARKKAAKLAQKQAVKAAYQAAYEKERSGKS</sequence>
<feature type="transmembrane region" description="Helical" evidence="6">
    <location>
        <begin position="12"/>
        <end position="30"/>
    </location>
</feature>
<keyword evidence="9" id="KW-1185">Reference proteome</keyword>
<dbReference type="CDD" id="cd06662">
    <property type="entry name" value="SURF1"/>
    <property type="match status" value="1"/>
</dbReference>
<dbReference type="InterPro" id="IPR002994">
    <property type="entry name" value="Surf1/Shy1"/>
</dbReference>
<keyword evidence="6" id="KW-1003">Cell membrane</keyword>
<dbReference type="RefSeq" id="WP_165111019.1">
    <property type="nucleotide sequence ID" value="NZ_JAALAA010000008.1"/>
</dbReference>
<comment type="similarity">
    <text evidence="2 6">Belongs to the SURF1 family.</text>
</comment>
<dbReference type="PROSITE" id="PS50895">
    <property type="entry name" value="SURF1"/>
    <property type="match status" value="1"/>
</dbReference>
<keyword evidence="4 6" id="KW-1133">Transmembrane helix</keyword>
<evidence type="ECO:0000256" key="1">
    <source>
        <dbReference type="ARBA" id="ARBA00004370"/>
    </source>
</evidence>
<keyword evidence="5 6" id="KW-0472">Membrane</keyword>
<dbReference type="Proteomes" id="UP000483261">
    <property type="component" value="Unassembled WGS sequence"/>
</dbReference>
<evidence type="ECO:0000256" key="7">
    <source>
        <dbReference type="SAM" id="MobiDB-lite"/>
    </source>
</evidence>
<feature type="region of interest" description="Disordered" evidence="7">
    <location>
        <begin position="244"/>
        <end position="270"/>
    </location>
</feature>
<dbReference type="PANTHER" id="PTHR23427">
    <property type="entry name" value="SURFEIT LOCUS PROTEIN"/>
    <property type="match status" value="1"/>
</dbReference>
<dbReference type="Pfam" id="PF02104">
    <property type="entry name" value="SURF1"/>
    <property type="match status" value="1"/>
</dbReference>
<evidence type="ECO:0000256" key="2">
    <source>
        <dbReference type="ARBA" id="ARBA00007165"/>
    </source>
</evidence>
<comment type="subcellular location">
    <subcellularLocation>
        <location evidence="6">Cell membrane</location>
        <topology evidence="6">Multi-pass membrane protein</topology>
    </subcellularLocation>
    <subcellularLocation>
        <location evidence="1">Membrane</location>
    </subcellularLocation>
</comment>
<dbReference type="GO" id="GO:0005886">
    <property type="term" value="C:plasma membrane"/>
    <property type="evidence" value="ECO:0007669"/>
    <property type="project" value="UniProtKB-SubCell"/>
</dbReference>
<feature type="compositionally biased region" description="Acidic residues" evidence="7">
    <location>
        <begin position="250"/>
        <end position="263"/>
    </location>
</feature>
<proteinExistence type="inferred from homology"/>
<evidence type="ECO:0000256" key="5">
    <source>
        <dbReference type="ARBA" id="ARBA00023136"/>
    </source>
</evidence>